<keyword evidence="10" id="KW-1185">Reference proteome</keyword>
<evidence type="ECO:0000256" key="7">
    <source>
        <dbReference type="ARBA" id="ARBA00025649"/>
    </source>
</evidence>
<dbReference type="InterPro" id="IPR012255">
    <property type="entry name" value="ETF_b"/>
</dbReference>
<dbReference type="Pfam" id="PF01012">
    <property type="entry name" value="ETF"/>
    <property type="match status" value="1"/>
</dbReference>
<dbReference type="RefSeq" id="WP_062007308.1">
    <property type="nucleotide sequence ID" value="NZ_CP012677.1"/>
</dbReference>
<keyword evidence="6" id="KW-0249">Electron transport</keyword>
<sequence length="255" mass="26502">MKIVVLIKQVPDTAEERTLVSATGWLDREAADNLVDEINERALEVALRVKDADKSTEIVVLSMGPEEVTKGIRKALSMGADSGIHVLDGGLAGSDAARTAAVLAAALRSTNADVIVAGNESTDGRGGVVPAMIAEHLGLPLVGGLNAVELGNGKVSGERSGDSGSLQVTAQLPAVITMTERSAEARFPNFKGILTAKRKPVTTLSLSDLNVAATPAHSVILTHSEKPAREAGRKIEDDGTAATQLAGYLIENRLV</sequence>
<dbReference type="Proteomes" id="UP000062833">
    <property type="component" value="Chromosome"/>
</dbReference>
<evidence type="ECO:0000313" key="10">
    <source>
        <dbReference type="Proteomes" id="UP000062833"/>
    </source>
</evidence>
<dbReference type="PIRSF" id="PIRSF000090">
    <property type="entry name" value="Beta-ETF"/>
    <property type="match status" value="1"/>
</dbReference>
<dbReference type="CDD" id="cd01714">
    <property type="entry name" value="ETF_beta"/>
    <property type="match status" value="1"/>
</dbReference>
<dbReference type="PANTHER" id="PTHR21294:SF8">
    <property type="entry name" value="ELECTRON TRANSFER FLAVOPROTEIN SUBUNIT BETA"/>
    <property type="match status" value="1"/>
</dbReference>
<dbReference type="OrthoDB" id="9804960at2"/>
<dbReference type="EMBL" id="CP012677">
    <property type="protein sequence ID" value="ALE92745.1"/>
    <property type="molecule type" value="Genomic_DNA"/>
</dbReference>
<dbReference type="SMART" id="SM00893">
    <property type="entry name" value="ETF"/>
    <property type="match status" value="1"/>
</dbReference>
<evidence type="ECO:0000256" key="4">
    <source>
        <dbReference type="ARBA" id="ARBA00016797"/>
    </source>
</evidence>
<dbReference type="PANTHER" id="PTHR21294">
    <property type="entry name" value="ELECTRON TRANSFER FLAVOPROTEIN BETA-SUBUNIT"/>
    <property type="match status" value="1"/>
</dbReference>
<dbReference type="InterPro" id="IPR033948">
    <property type="entry name" value="ETF_beta_N"/>
</dbReference>
<dbReference type="SUPFAM" id="SSF52402">
    <property type="entry name" value="Adenine nucleotide alpha hydrolases-like"/>
    <property type="match status" value="1"/>
</dbReference>
<gene>
    <name evidence="9" type="ORF">AOC05_11245</name>
</gene>
<dbReference type="PATRIC" id="fig|656366.3.peg.2425"/>
<comment type="subunit">
    <text evidence="3">Heterodimer of an alpha and a beta subunit.</text>
</comment>
<evidence type="ECO:0000256" key="3">
    <source>
        <dbReference type="ARBA" id="ARBA00011355"/>
    </source>
</evidence>
<dbReference type="InterPro" id="IPR014730">
    <property type="entry name" value="ETF_a/b_N"/>
</dbReference>
<evidence type="ECO:0000313" key="9">
    <source>
        <dbReference type="EMBL" id="ALE92745.1"/>
    </source>
</evidence>
<dbReference type="GO" id="GO:0009055">
    <property type="term" value="F:electron transfer activity"/>
    <property type="evidence" value="ECO:0007669"/>
    <property type="project" value="InterPro"/>
</dbReference>
<comment type="cofactor">
    <cofactor evidence="1">
        <name>FAD</name>
        <dbReference type="ChEBI" id="CHEBI:57692"/>
    </cofactor>
</comment>
<evidence type="ECO:0000256" key="6">
    <source>
        <dbReference type="ARBA" id="ARBA00022982"/>
    </source>
</evidence>
<dbReference type="InterPro" id="IPR014729">
    <property type="entry name" value="Rossmann-like_a/b/a_fold"/>
</dbReference>
<dbReference type="Gene3D" id="3.40.50.620">
    <property type="entry name" value="HUPs"/>
    <property type="match status" value="1"/>
</dbReference>
<keyword evidence="5" id="KW-0813">Transport</keyword>
<dbReference type="KEGG" id="aaq:AOC05_11245"/>
<dbReference type="AlphaFoldDB" id="A0A0M3UGA4"/>
<feature type="domain" description="Electron transfer flavoprotein alpha/beta-subunit N-terminal" evidence="8">
    <location>
        <begin position="23"/>
        <end position="213"/>
    </location>
</feature>
<evidence type="ECO:0000256" key="1">
    <source>
        <dbReference type="ARBA" id="ARBA00001974"/>
    </source>
</evidence>
<protein>
    <recommendedName>
        <fullName evidence="4">Electron transfer flavoprotein subunit beta</fullName>
    </recommendedName>
</protein>
<evidence type="ECO:0000256" key="5">
    <source>
        <dbReference type="ARBA" id="ARBA00022448"/>
    </source>
</evidence>
<evidence type="ECO:0000259" key="8">
    <source>
        <dbReference type="SMART" id="SM00893"/>
    </source>
</evidence>
<name>A0A0M3UGA4_9MICC</name>
<proteinExistence type="inferred from homology"/>
<organism evidence="9 10">
    <name type="scientific">Arthrobacter alpinus</name>
    <dbReference type="NCBI Taxonomy" id="656366"/>
    <lineage>
        <taxon>Bacteria</taxon>
        <taxon>Bacillati</taxon>
        <taxon>Actinomycetota</taxon>
        <taxon>Actinomycetes</taxon>
        <taxon>Micrococcales</taxon>
        <taxon>Micrococcaceae</taxon>
        <taxon>Arthrobacter</taxon>
    </lineage>
</organism>
<reference evidence="10" key="1">
    <citation type="submission" date="2015-09" db="EMBL/GenBank/DDBJ databases">
        <title>Complete genome of Arthrobacter alpinus strain R3.8.</title>
        <authorList>
            <person name="See-Too W.S."/>
            <person name="Chan K.G."/>
        </authorList>
    </citation>
    <scope>NUCLEOTIDE SEQUENCE [LARGE SCALE GENOMIC DNA]</scope>
    <source>
        <strain evidence="10">R3.8</strain>
    </source>
</reference>
<comment type="function">
    <text evidence="7">The electron transfer flavoprotein serves as a specific electron acceptor for other dehydrogenases. It transfers the electrons to the main respiratory chain via ETF-ubiquinone oxidoreductase (ETF dehydrogenase).</text>
</comment>
<evidence type="ECO:0000256" key="2">
    <source>
        <dbReference type="ARBA" id="ARBA00007557"/>
    </source>
</evidence>
<comment type="similarity">
    <text evidence="2">Belongs to the ETF beta-subunit/FixA family.</text>
</comment>
<accession>A0A0M3UGA4</accession>
<dbReference type="GO" id="GO:0005829">
    <property type="term" value="C:cytosol"/>
    <property type="evidence" value="ECO:0007669"/>
    <property type="project" value="TreeGrafter"/>
</dbReference>